<dbReference type="InterPro" id="IPR006630">
    <property type="entry name" value="La_HTH"/>
</dbReference>
<evidence type="ECO:0000259" key="23">
    <source>
        <dbReference type="PROSITE" id="PS50961"/>
    </source>
</evidence>
<evidence type="ECO:0000256" key="16">
    <source>
        <dbReference type="ARBA" id="ARBA00023157"/>
    </source>
</evidence>
<accession>A0ABD0XH03</accession>
<evidence type="ECO:0000256" key="5">
    <source>
        <dbReference type="ARBA" id="ARBA00022692"/>
    </source>
</evidence>
<keyword evidence="6" id="KW-0479">Metal-binding</keyword>
<feature type="compositionally biased region" description="Basic and acidic residues" evidence="20">
    <location>
        <begin position="1529"/>
        <end position="1584"/>
    </location>
</feature>
<feature type="compositionally biased region" description="Basic and acidic residues" evidence="20">
    <location>
        <begin position="1417"/>
        <end position="1429"/>
    </location>
</feature>
<feature type="compositionally biased region" description="Polar residues" evidence="20">
    <location>
        <begin position="1248"/>
        <end position="1259"/>
    </location>
</feature>
<dbReference type="InterPro" id="IPR036390">
    <property type="entry name" value="WH_DNA-bd_sf"/>
</dbReference>
<dbReference type="Pfam" id="PF26088">
    <property type="entry name" value="RRM_LARP4"/>
    <property type="match status" value="1"/>
</dbReference>
<comment type="similarity">
    <text evidence="2 19">Belongs to the integrin beta chain family.</text>
</comment>
<feature type="region of interest" description="Disordered" evidence="20">
    <location>
        <begin position="1235"/>
        <end position="1315"/>
    </location>
</feature>
<feature type="domain" description="HTH La-type RNA-binding" evidence="23">
    <location>
        <begin position="932"/>
        <end position="1021"/>
    </location>
</feature>
<dbReference type="InterPro" id="IPR015812">
    <property type="entry name" value="Integrin_bsu"/>
</dbReference>
<dbReference type="InterPro" id="IPR032695">
    <property type="entry name" value="Integrin_dom_sf"/>
</dbReference>
<keyword evidence="8" id="KW-0677">Repeat</keyword>
<feature type="transmembrane region" description="Helical" evidence="21">
    <location>
        <begin position="698"/>
        <end position="719"/>
    </location>
</feature>
<dbReference type="PROSITE" id="PS00243">
    <property type="entry name" value="I_EGF_1"/>
    <property type="match status" value="1"/>
</dbReference>
<dbReference type="FunFam" id="2.10.25.10:FF:000098">
    <property type="entry name" value="Integrin beta"/>
    <property type="match status" value="1"/>
</dbReference>
<evidence type="ECO:0000256" key="19">
    <source>
        <dbReference type="RuleBase" id="RU000633"/>
    </source>
</evidence>
<dbReference type="GO" id="GO:0007229">
    <property type="term" value="P:integrin-mediated signaling pathway"/>
    <property type="evidence" value="ECO:0007669"/>
    <property type="project" value="UniProtKB-KW"/>
</dbReference>
<dbReference type="FunFam" id="3.40.50.410:FF:000002">
    <property type="entry name" value="Integrin beta"/>
    <property type="match status" value="1"/>
</dbReference>
<evidence type="ECO:0000256" key="10">
    <source>
        <dbReference type="ARBA" id="ARBA00022842"/>
    </source>
</evidence>
<evidence type="ECO:0000256" key="9">
    <source>
        <dbReference type="ARBA" id="ARBA00022837"/>
    </source>
</evidence>
<dbReference type="SUPFAM" id="SSF46785">
    <property type="entry name" value="Winged helix' DNA-binding domain"/>
    <property type="match status" value="1"/>
</dbReference>
<evidence type="ECO:0000256" key="3">
    <source>
        <dbReference type="ARBA" id="ARBA00022475"/>
    </source>
</evidence>
<evidence type="ECO:0000256" key="14">
    <source>
        <dbReference type="ARBA" id="ARBA00023037"/>
    </source>
</evidence>
<reference evidence="24 25" key="1">
    <citation type="submission" date="2024-06" db="EMBL/GenBank/DDBJ databases">
        <authorList>
            <person name="Pan Q."/>
            <person name="Wen M."/>
            <person name="Jouanno E."/>
            <person name="Zahm M."/>
            <person name="Klopp C."/>
            <person name="Cabau C."/>
            <person name="Louis A."/>
            <person name="Berthelot C."/>
            <person name="Parey E."/>
            <person name="Roest Crollius H."/>
            <person name="Montfort J."/>
            <person name="Robinson-Rechavi M."/>
            <person name="Bouchez O."/>
            <person name="Lampietro C."/>
            <person name="Lopez Roques C."/>
            <person name="Donnadieu C."/>
            <person name="Postlethwait J."/>
            <person name="Bobe J."/>
            <person name="Verreycken H."/>
            <person name="Guiguen Y."/>
        </authorList>
    </citation>
    <scope>NUCLEOTIDE SEQUENCE [LARGE SCALE GENOMIC DNA]</scope>
    <source>
        <strain evidence="24">Up_M1</strain>
        <tissue evidence="24">Testis</tissue>
    </source>
</reference>
<dbReference type="Gene3D" id="1.20.5.100">
    <property type="entry name" value="Cytochrome c1, transmembrane anchor, C-terminal"/>
    <property type="match status" value="1"/>
</dbReference>
<keyword evidence="9" id="KW-0106">Calcium</keyword>
<dbReference type="GO" id="GO:0007155">
    <property type="term" value="P:cell adhesion"/>
    <property type="evidence" value="ECO:0007669"/>
    <property type="project" value="UniProtKB-KW"/>
</dbReference>
<feature type="compositionally biased region" description="Basic residues" evidence="20">
    <location>
        <begin position="1282"/>
        <end position="1293"/>
    </location>
</feature>
<name>A0ABD0XH03_UMBPY</name>
<dbReference type="EMBL" id="JAGEUA010000001">
    <property type="protein sequence ID" value="KAL1020738.1"/>
    <property type="molecule type" value="Genomic_DNA"/>
</dbReference>
<dbReference type="Gene3D" id="2.10.25.10">
    <property type="entry name" value="Laminin"/>
    <property type="match status" value="4"/>
</dbReference>
<evidence type="ECO:0000256" key="8">
    <source>
        <dbReference type="ARBA" id="ARBA00022737"/>
    </source>
</evidence>
<dbReference type="InterPro" id="IPR002369">
    <property type="entry name" value="Integrin_bsu_VWA"/>
</dbReference>
<dbReference type="Gene3D" id="2.60.40.1510">
    <property type="entry name" value="ntegrin, alpha v. Chain A, domain 3"/>
    <property type="match status" value="1"/>
</dbReference>
<keyword evidence="7 22" id="KW-0732">Signal</keyword>
<dbReference type="FunFam" id="2.10.25.10:FF:000075">
    <property type="entry name" value="Integrin beta"/>
    <property type="match status" value="1"/>
</dbReference>
<feature type="chain" id="PRO_5044771668" description="Integrin beta" evidence="22">
    <location>
        <begin position="26"/>
        <end position="1636"/>
    </location>
</feature>
<feature type="signal peptide" evidence="22">
    <location>
        <begin position="1"/>
        <end position="25"/>
    </location>
</feature>
<dbReference type="InterPro" id="IPR013111">
    <property type="entry name" value="EGF_extracell"/>
</dbReference>
<protein>
    <recommendedName>
        <fullName evidence="19">Integrin beta</fullName>
    </recommendedName>
</protein>
<dbReference type="InterPro" id="IPR058699">
    <property type="entry name" value="RRM_LARP4/4B"/>
</dbReference>
<evidence type="ECO:0000256" key="21">
    <source>
        <dbReference type="SAM" id="Phobius"/>
    </source>
</evidence>
<dbReference type="GO" id="GO:0003723">
    <property type="term" value="F:RNA binding"/>
    <property type="evidence" value="ECO:0007669"/>
    <property type="project" value="UniProtKB-UniRule"/>
</dbReference>
<dbReference type="InterPro" id="IPR036465">
    <property type="entry name" value="vWFA_dom_sf"/>
</dbReference>
<dbReference type="InterPro" id="IPR057243">
    <property type="entry name" value="Integrin_I-EGF_CS"/>
</dbReference>
<feature type="region of interest" description="Disordered" evidence="20">
    <location>
        <begin position="1355"/>
        <end position="1636"/>
    </location>
</feature>
<dbReference type="SUPFAM" id="SSF69179">
    <property type="entry name" value="Integrin domains"/>
    <property type="match status" value="1"/>
</dbReference>
<dbReference type="Pfam" id="PF05383">
    <property type="entry name" value="La"/>
    <property type="match status" value="1"/>
</dbReference>
<evidence type="ECO:0000256" key="6">
    <source>
        <dbReference type="ARBA" id="ARBA00022723"/>
    </source>
</evidence>
<feature type="region of interest" description="Disordered" evidence="20">
    <location>
        <begin position="81"/>
        <end position="101"/>
    </location>
</feature>
<feature type="compositionally biased region" description="Basic and acidic residues" evidence="20">
    <location>
        <begin position="1355"/>
        <end position="1365"/>
    </location>
</feature>
<sequence length="1636" mass="179451">MDGQTMRNMWLTVLLHCTALRGIMGLDNRCQSKPTCTDCLRSVGCAWCKQKGFLAPWEPNEHRCDREEVLRRKHCSDTEILNPQPEVRSRGQEPPGTTAQLQPQRLHLKLRLGVPQSFEVRFKRAQGYPVDLYYLMDMSFSMRDDLANVRSLGHEVFTAVKNITGAVRIGFGSFVDKLMDPFSSTIDTKLVNPCPDSYRGTCQPTFSFKHVLRLTEDVEEFERKVSLQSISSNLDSPESGFDAIMQVAVCQDEIGWGNGYRILVYTSDDIFHLAGDGKLAGIYQPNDGKCHLDSRGFYDKDILNDYPSVGHLSQVLSASNIKLIFAVTDKHIQNYEALSKLLPQSVVGVLEDDSSNIVELISKAYNDLLSSVRLENHRVPPAMNISYSSHCDDTGDRLAEGQDLAECNNVRINQQVNFTVTVAVSSCYSKTESFIIKVQGISEELTATVETLCDCDCQDFEEQSSQCHGNGTFHCGVCSCNSGHTGQRCECETLQNTENSVSQEALCSDPHTNSSASQLCSGHGSCVCGRCVCQSTRRGQFCQCDDHNCDYHNNIICGGNGRCDCGTCHCFHGYTGSACECSSLRDQCQTGNSGICSHHGECVCNQCSCHRGYFGTHCNNLQAPCHTHRGCVACMLLHESSINMCNHICGPAKPFRINGTQSLLCQDDMAHFNVELNTSNGDIIIYYTNNPRRIDPCIAHAGIAAGAIVLLGICIIILYRLKLEVSYQREYRRFLKEQDEVLREETQMRHLQEAITTIFNPIDRREVASGPGGWEENHGGDVSQERPMSSDQGGEPPQLQEEADPGPKTCVEDATPLGIGGGSGGMVTSKGAGLNPNAKVWQEVAVTPPDAPTDGLDGAQWSSANITDGYSEPVSSTVCKLFSTGFNALDDSSSPAATAEVVVNGMDPPDLGFIPAEISGTSGEAKLPEELPITSENLRDFLKKELEFYFSRENLSKDLYLMSQMDSDQFVPIWTIASMESIKALTADVGLILDVLRSSPMVQVDEKGEKVRPNHKRCIIILREVPESTPVEEVESLFKSDNCPKVISVEFAHNNNWYITFQSDTDAQQAHRYLREEVKTFQGKPIMARIKAINTFFAKNGYRSMDSSLYAAQQTAQSQSQSQYSTNMYMPHVYSPQQQYPLYGIVPQTWAPSPTPYFETPLAPFPNSSFVNGFGSGHYKGGTNALNMTRPFNRNRVPLYSRKNVINAFRNHVKPPVGRPGDVTSTSVAPVPLESLTGLRSPQPPSSTPGTLQSQTPPDLSSAFPHLATSTDPNDDGSMAGRGRRGPYRGTRRRREDERVPRPTALSEVKVPPPKFDLAATNFPPLPGCVVSTHGEPVLENRMSDVVRGLNRDKTMEHANKESTKEVSAAPPHEDAVSAPSPAQAATKPVPHPYTPLTHPHALHGPPAHIPVTSVPHQEKKWENMDRQPEVLTPKATPSLPVSSVSSPTAPPSTQLAVPVPKPQPISVSSSPVTPATQSTPAPTSSVTTTPILLEPRKLSYAEVCQRAPPPPPPASSGSASTTAGQPLRELRVNKGEEPGSGPVDHHPRGDRQDKAPEKDGGWECKESRPRDRDHRDRDSRDGGYYRNNGPPRQGASGGLKFREQRRGPPPARRSSPQGGPRHSGKEQNIPPVSPK</sequence>
<dbReference type="GO" id="GO:0046872">
    <property type="term" value="F:metal ion binding"/>
    <property type="evidence" value="ECO:0007669"/>
    <property type="project" value="UniProtKB-KW"/>
</dbReference>
<dbReference type="SUPFAM" id="SSF103575">
    <property type="entry name" value="Plexin repeat"/>
    <property type="match status" value="1"/>
</dbReference>
<keyword evidence="17" id="KW-0325">Glycoprotein</keyword>
<keyword evidence="15 21" id="KW-0472">Membrane</keyword>
<evidence type="ECO:0000256" key="20">
    <source>
        <dbReference type="SAM" id="MobiDB-lite"/>
    </source>
</evidence>
<dbReference type="Gene3D" id="1.10.10.10">
    <property type="entry name" value="Winged helix-like DNA-binding domain superfamily/Winged helix DNA-binding domain"/>
    <property type="match status" value="1"/>
</dbReference>
<keyword evidence="12 19" id="KW-0130">Cell adhesion</keyword>
<feature type="region of interest" description="Disordered" evidence="20">
    <location>
        <begin position="766"/>
        <end position="831"/>
    </location>
</feature>
<dbReference type="SMART" id="SM00187">
    <property type="entry name" value="INB"/>
    <property type="match status" value="1"/>
</dbReference>
<comment type="caution">
    <text evidence="24">The sequence shown here is derived from an EMBL/GenBank/DDBJ whole genome shotgun (WGS) entry which is preliminary data.</text>
</comment>
<evidence type="ECO:0000256" key="17">
    <source>
        <dbReference type="ARBA" id="ARBA00023180"/>
    </source>
</evidence>
<dbReference type="Proteomes" id="UP001557470">
    <property type="component" value="Unassembled WGS sequence"/>
</dbReference>
<dbReference type="InterPro" id="IPR016201">
    <property type="entry name" value="PSI"/>
</dbReference>
<evidence type="ECO:0000256" key="15">
    <source>
        <dbReference type="ARBA" id="ARBA00023136"/>
    </source>
</evidence>
<evidence type="ECO:0000313" key="24">
    <source>
        <dbReference type="EMBL" id="KAL1020738.1"/>
    </source>
</evidence>
<dbReference type="SUPFAM" id="SSF57196">
    <property type="entry name" value="EGF/Laminin"/>
    <property type="match status" value="1"/>
</dbReference>
<dbReference type="InterPro" id="IPR040622">
    <property type="entry name" value="EGF_integrin_1"/>
</dbReference>
<feature type="compositionally biased region" description="Low complexity" evidence="20">
    <location>
        <begin position="1516"/>
        <end position="1525"/>
    </location>
</feature>
<evidence type="ECO:0000256" key="2">
    <source>
        <dbReference type="ARBA" id="ARBA00007449"/>
    </source>
</evidence>
<dbReference type="Pfam" id="PF07974">
    <property type="entry name" value="EGF_2"/>
    <property type="match status" value="1"/>
</dbReference>
<dbReference type="PROSITE" id="PS50961">
    <property type="entry name" value="HTH_LA"/>
    <property type="match status" value="1"/>
</dbReference>
<dbReference type="PROSITE" id="PS52047">
    <property type="entry name" value="I_EGF_2"/>
    <property type="match status" value="2"/>
</dbReference>
<dbReference type="SUPFAM" id="SSF53300">
    <property type="entry name" value="vWA-like"/>
    <property type="match status" value="1"/>
</dbReference>
<dbReference type="PRINTS" id="PR01186">
    <property type="entry name" value="INTEGRINB"/>
</dbReference>
<keyword evidence="13 21" id="KW-1133">Transmembrane helix</keyword>
<dbReference type="SMART" id="SM00423">
    <property type="entry name" value="PSI"/>
    <property type="match status" value="1"/>
</dbReference>
<evidence type="ECO:0000256" key="13">
    <source>
        <dbReference type="ARBA" id="ARBA00022989"/>
    </source>
</evidence>
<dbReference type="Pfam" id="PF00362">
    <property type="entry name" value="Integrin_beta"/>
    <property type="match status" value="1"/>
</dbReference>
<keyword evidence="11 18" id="KW-0694">RNA-binding</keyword>
<evidence type="ECO:0000256" key="12">
    <source>
        <dbReference type="ARBA" id="ARBA00022889"/>
    </source>
</evidence>
<dbReference type="PANTHER" id="PTHR10082:SF36">
    <property type="entry name" value="INTEGRIN BETA-7"/>
    <property type="match status" value="1"/>
</dbReference>
<dbReference type="Pfam" id="PF18372">
    <property type="entry name" value="I-EGF_1"/>
    <property type="match status" value="1"/>
</dbReference>
<evidence type="ECO:0000256" key="4">
    <source>
        <dbReference type="ARBA" id="ARBA00022536"/>
    </source>
</evidence>
<feature type="compositionally biased region" description="Low complexity" evidence="20">
    <location>
        <begin position="1436"/>
        <end position="1454"/>
    </location>
</feature>
<gene>
    <name evidence="24" type="ORF">UPYG_G00004030</name>
</gene>
<keyword evidence="10" id="KW-0460">Magnesium</keyword>
<dbReference type="PANTHER" id="PTHR10082">
    <property type="entry name" value="INTEGRIN BETA SUBUNIT"/>
    <property type="match status" value="1"/>
</dbReference>
<comment type="subcellular location">
    <subcellularLocation>
        <location evidence="1 19">Cell membrane</location>
        <topology evidence="1 19">Single-pass type I membrane protein</topology>
    </subcellularLocation>
</comment>
<feature type="compositionally biased region" description="Low complexity" evidence="20">
    <location>
        <begin position="1465"/>
        <end position="1492"/>
    </location>
</feature>
<keyword evidence="25" id="KW-1185">Reference proteome</keyword>
<keyword evidence="4" id="KW-0245">EGF-like domain</keyword>
<dbReference type="InterPro" id="IPR036388">
    <property type="entry name" value="WH-like_DNA-bd_sf"/>
</dbReference>
<keyword evidence="14 19" id="KW-0401">Integrin</keyword>
<evidence type="ECO:0000256" key="7">
    <source>
        <dbReference type="ARBA" id="ARBA00022729"/>
    </source>
</evidence>
<keyword evidence="5 19" id="KW-0812">Transmembrane</keyword>
<evidence type="ECO:0000256" key="1">
    <source>
        <dbReference type="ARBA" id="ARBA00004251"/>
    </source>
</evidence>
<keyword evidence="16" id="KW-1015">Disulfide bond</keyword>
<proteinExistence type="inferred from homology"/>
<evidence type="ECO:0000313" key="25">
    <source>
        <dbReference type="Proteomes" id="UP001557470"/>
    </source>
</evidence>
<dbReference type="GO" id="GO:0005886">
    <property type="term" value="C:plasma membrane"/>
    <property type="evidence" value="ECO:0007669"/>
    <property type="project" value="UniProtKB-SubCell"/>
</dbReference>
<organism evidence="24 25">
    <name type="scientific">Umbra pygmaea</name>
    <name type="common">Eastern mudminnow</name>
    <dbReference type="NCBI Taxonomy" id="75934"/>
    <lineage>
        <taxon>Eukaryota</taxon>
        <taxon>Metazoa</taxon>
        <taxon>Chordata</taxon>
        <taxon>Craniata</taxon>
        <taxon>Vertebrata</taxon>
        <taxon>Euteleostomi</taxon>
        <taxon>Actinopterygii</taxon>
        <taxon>Neopterygii</taxon>
        <taxon>Teleostei</taxon>
        <taxon>Protacanthopterygii</taxon>
        <taxon>Esociformes</taxon>
        <taxon>Umbridae</taxon>
        <taxon>Umbra</taxon>
    </lineage>
</organism>
<evidence type="ECO:0000256" key="18">
    <source>
        <dbReference type="PROSITE-ProRule" id="PRU00332"/>
    </source>
</evidence>
<evidence type="ECO:0000256" key="22">
    <source>
        <dbReference type="SAM" id="SignalP"/>
    </source>
</evidence>
<keyword evidence="3" id="KW-1003">Cell membrane</keyword>
<dbReference type="Gene3D" id="3.40.50.410">
    <property type="entry name" value="von Willebrand factor, type A domain"/>
    <property type="match status" value="1"/>
</dbReference>
<dbReference type="SMART" id="SM00715">
    <property type="entry name" value="LA"/>
    <property type="match status" value="1"/>
</dbReference>
<evidence type="ECO:0000256" key="11">
    <source>
        <dbReference type="ARBA" id="ARBA00022884"/>
    </source>
</evidence>